<keyword evidence="6" id="KW-1185">Reference proteome</keyword>
<evidence type="ECO:0000313" key="6">
    <source>
        <dbReference type="Proteomes" id="UP000276776"/>
    </source>
</evidence>
<gene>
    <name evidence="5" type="ORF">TCLT_LOCUS3498</name>
</gene>
<reference evidence="5 6" key="2">
    <citation type="submission" date="2018-11" db="EMBL/GenBank/DDBJ databases">
        <authorList>
            <consortium name="Pathogen Informatics"/>
        </authorList>
    </citation>
    <scope>NUCLEOTIDE SEQUENCE [LARGE SCALE GENOMIC DNA]</scope>
</reference>
<evidence type="ECO:0000256" key="2">
    <source>
        <dbReference type="ARBA" id="ARBA00022701"/>
    </source>
</evidence>
<evidence type="ECO:0000256" key="1">
    <source>
        <dbReference type="ARBA" id="ARBA00022490"/>
    </source>
</evidence>
<keyword evidence="2" id="KW-0493">Microtubule</keyword>
<accession>A0A0N5CTE7</accession>
<dbReference type="STRING" id="103827.A0A0N5CTE7"/>
<evidence type="ECO:0000259" key="4">
    <source>
        <dbReference type="Pfam" id="PF22923"/>
    </source>
</evidence>
<proteinExistence type="predicted"/>
<reference evidence="7" key="1">
    <citation type="submission" date="2017-02" db="UniProtKB">
        <authorList>
            <consortium name="WormBaseParasite"/>
        </authorList>
    </citation>
    <scope>IDENTIFICATION</scope>
</reference>
<organism evidence="7">
    <name type="scientific">Thelazia callipaeda</name>
    <name type="common">Oriental eyeworm</name>
    <name type="synonym">Parasitic nematode</name>
    <dbReference type="NCBI Taxonomy" id="103827"/>
    <lineage>
        <taxon>Eukaryota</taxon>
        <taxon>Metazoa</taxon>
        <taxon>Ecdysozoa</taxon>
        <taxon>Nematoda</taxon>
        <taxon>Chromadorea</taxon>
        <taxon>Rhabditida</taxon>
        <taxon>Spirurina</taxon>
        <taxon>Spiruromorpha</taxon>
        <taxon>Thelazioidea</taxon>
        <taxon>Thelaziidae</taxon>
        <taxon>Thelazia</taxon>
    </lineage>
</organism>
<evidence type="ECO:0000313" key="7">
    <source>
        <dbReference type="WBParaSite" id="TCLT_0000350701-mRNA-1"/>
    </source>
</evidence>
<keyword evidence="3" id="KW-0175">Coiled coil</keyword>
<feature type="domain" description="Kinesin-like protein KIF2A-like N-terminal" evidence="4">
    <location>
        <begin position="1"/>
        <end position="54"/>
    </location>
</feature>
<sequence>MERINVGMLVDIRRSDGRVHSATICEVREGTQSVTVEWFENGETKGKEIDLKALLAINPTLTTTQLSSMNFVSLASEEENTCEFVRASELQLRTQNNTEEMRRLGMPFSRTSDIGTFYTTAARNGGGFRTNLSGYKRVSSLQTPNKPSKQNTHRFPLDQSCLEFDFLTGSSTSGAVQNMAKFGLSQNIHKPSVVREIGRLQRNREERIAQLVNFCF</sequence>
<dbReference type="AlphaFoldDB" id="A0A0N5CTE7"/>
<dbReference type="Pfam" id="PF22923">
    <property type="entry name" value="KIF2A-like_1st"/>
    <property type="match status" value="1"/>
</dbReference>
<keyword evidence="1" id="KW-0963">Cytoplasm</keyword>
<name>A0A0N5CTE7_THECL</name>
<evidence type="ECO:0000256" key="3">
    <source>
        <dbReference type="ARBA" id="ARBA00023054"/>
    </source>
</evidence>
<dbReference type="WBParaSite" id="TCLT_0000350701-mRNA-1">
    <property type="protein sequence ID" value="TCLT_0000350701-mRNA-1"/>
    <property type="gene ID" value="TCLT_0000350701"/>
</dbReference>
<dbReference type="OrthoDB" id="3176171at2759"/>
<dbReference type="InterPro" id="IPR054473">
    <property type="entry name" value="KIF2A-like_N"/>
</dbReference>
<evidence type="ECO:0000313" key="5">
    <source>
        <dbReference type="EMBL" id="VDN00007.1"/>
    </source>
</evidence>
<protein>
    <submittedName>
        <fullName evidence="7">Ig-like domain-containing protein</fullName>
    </submittedName>
</protein>
<dbReference type="EMBL" id="UYYF01001619">
    <property type="protein sequence ID" value="VDN00007.1"/>
    <property type="molecule type" value="Genomic_DNA"/>
</dbReference>
<dbReference type="GO" id="GO:0005874">
    <property type="term" value="C:microtubule"/>
    <property type="evidence" value="ECO:0007669"/>
    <property type="project" value="UniProtKB-KW"/>
</dbReference>
<dbReference type="Proteomes" id="UP000276776">
    <property type="component" value="Unassembled WGS sequence"/>
</dbReference>